<gene>
    <name evidence="1" type="ORF">M787_004290</name>
</gene>
<dbReference type="InterPro" id="IPR027417">
    <property type="entry name" value="P-loop_NTPase"/>
</dbReference>
<organism evidence="1 2">
    <name type="scientific">Chlamydia gallinacea 08-1274/3</name>
    <dbReference type="NCBI Taxonomy" id="1143323"/>
    <lineage>
        <taxon>Bacteria</taxon>
        <taxon>Pseudomonadati</taxon>
        <taxon>Chlamydiota</taxon>
        <taxon>Chlamydiia</taxon>
        <taxon>Chlamydiales</taxon>
        <taxon>Chlamydiaceae</taxon>
        <taxon>Chlamydia/Chlamydophila group</taxon>
        <taxon>Chlamydia</taxon>
    </lineage>
</organism>
<accession>A0A173E028</accession>
<proteinExistence type="predicted"/>
<dbReference type="KEGG" id="cgz:M787_004290"/>
<sequence length="285" mass="32263">MKQAAKDPWESLLEKINQGKLPHAVLLHGSSLPLLSQYSRDLASHILLKDNPESQYKISKNIHPDIYEFFPSGKGRLHTIEIPREIKRNISVFPFEGTYKVYIIHEVDRMLLPAISIFLKVLEEAPLHSKIILTSTNLQSLPPTLISRNLVLYIGGEEQFSLNSEEMAYLFAYASGTMNITEVGKIVKGTPDIDKQILRDKAKLFLEVLLKLFRDRFILSLNMSASTLNYPQYAKEIINLPVLPIEKVLVIIDKACQALNNSSSASSCMEWVALQLLSLRSLMKN</sequence>
<dbReference type="AlphaFoldDB" id="A0A173E028"/>
<dbReference type="EMBL" id="CP015840">
    <property type="protein sequence ID" value="ANG66528.1"/>
    <property type="molecule type" value="Genomic_DNA"/>
</dbReference>
<dbReference type="Proteomes" id="UP000019147">
    <property type="component" value="Chromosome"/>
</dbReference>
<name>A0A173E028_9CHLA</name>
<dbReference type="GeneID" id="81478524"/>
<evidence type="ECO:0000313" key="1">
    <source>
        <dbReference type="EMBL" id="ANG66528.1"/>
    </source>
</evidence>
<dbReference type="SUPFAM" id="SSF52540">
    <property type="entry name" value="P-loop containing nucleoside triphosphate hydrolases"/>
    <property type="match status" value="1"/>
</dbReference>
<dbReference type="OrthoDB" id="9810148at2"/>
<dbReference type="Gene3D" id="3.40.50.300">
    <property type="entry name" value="P-loop containing nucleotide triphosphate hydrolases"/>
    <property type="match status" value="1"/>
</dbReference>
<protein>
    <submittedName>
        <fullName evidence="1">DNA polymerase III subunit delta</fullName>
    </submittedName>
</protein>
<dbReference type="Pfam" id="PF13177">
    <property type="entry name" value="DNA_pol3_delta2"/>
    <property type="match status" value="1"/>
</dbReference>
<dbReference type="NCBIfam" id="NF004577">
    <property type="entry name" value="PRK05917.1"/>
    <property type="match status" value="1"/>
</dbReference>
<dbReference type="STRING" id="1143323.M787_004290"/>
<evidence type="ECO:0000313" key="2">
    <source>
        <dbReference type="Proteomes" id="UP000019147"/>
    </source>
</evidence>
<reference evidence="1 2" key="1">
    <citation type="journal article" date="2014" name="Syst. Appl. Microbiol.">
        <title>Evidence for the existence of two new members of the family Chlamydiaceae and proposal of Chlamydia avium sp. nov. and Chlamydia gallinacea sp. nov.</title>
        <authorList>
            <person name="Sachse K."/>
            <person name="Laroucau K."/>
            <person name="Riege K."/>
            <person name="Wehner S."/>
            <person name="Dilcher M."/>
            <person name="Creasy H.H."/>
            <person name="Weidmann M."/>
            <person name="Myers G."/>
            <person name="Vorimore F."/>
            <person name="Vicari N."/>
            <person name="Magnino S."/>
            <person name="Liebler-Tenorio E."/>
            <person name="Ruettger A."/>
            <person name="Bavoil P.M."/>
            <person name="Hufert F.T."/>
            <person name="Rossello-Mora R."/>
            <person name="Marz M."/>
        </authorList>
    </citation>
    <scope>NUCLEOTIDE SEQUENCE [LARGE SCALE GENOMIC DNA]</scope>
    <source>
        <strain evidence="1 2">08-1274/3</strain>
    </source>
</reference>
<dbReference type="RefSeq" id="WP_021828348.1">
    <property type="nucleotide sequence ID" value="NZ_CP015840.1"/>
</dbReference>
<dbReference type="eggNOG" id="COG0470">
    <property type="taxonomic scope" value="Bacteria"/>
</dbReference>